<dbReference type="AlphaFoldDB" id="A0A7J7NQ89"/>
<name>A0A7J7NQ89_9MAGN</name>
<dbReference type="InterPro" id="IPR011989">
    <property type="entry name" value="ARM-like"/>
</dbReference>
<dbReference type="GO" id="GO:0007165">
    <property type="term" value="P:signal transduction"/>
    <property type="evidence" value="ECO:0007669"/>
    <property type="project" value="InterPro"/>
</dbReference>
<dbReference type="GO" id="GO:0019888">
    <property type="term" value="F:protein phosphatase regulator activity"/>
    <property type="evidence" value="ECO:0007669"/>
    <property type="project" value="InterPro"/>
</dbReference>
<dbReference type="Gene3D" id="1.25.10.10">
    <property type="entry name" value="Leucine-rich Repeat Variant"/>
    <property type="match status" value="1"/>
</dbReference>
<gene>
    <name evidence="2" type="ORF">GIB67_016516</name>
</gene>
<dbReference type="InterPro" id="IPR002554">
    <property type="entry name" value="PP2A_B56"/>
</dbReference>
<dbReference type="Proteomes" id="UP000541444">
    <property type="component" value="Unassembled WGS sequence"/>
</dbReference>
<evidence type="ECO:0000313" key="2">
    <source>
        <dbReference type="EMBL" id="KAF6169346.1"/>
    </source>
</evidence>
<keyword evidence="3" id="KW-1185">Reference proteome</keyword>
<dbReference type="InterPro" id="IPR016024">
    <property type="entry name" value="ARM-type_fold"/>
</dbReference>
<dbReference type="SUPFAM" id="SSF48371">
    <property type="entry name" value="ARM repeat"/>
    <property type="match status" value="1"/>
</dbReference>
<comment type="caution">
    <text evidence="2">The sequence shown here is derived from an EMBL/GenBank/DDBJ whole genome shotgun (WGS) entry which is preliminary data.</text>
</comment>
<accession>A0A7J7NQ89</accession>
<dbReference type="EMBL" id="JACGCM010000665">
    <property type="protein sequence ID" value="KAF6169346.1"/>
    <property type="molecule type" value="Genomic_DNA"/>
</dbReference>
<feature type="compositionally biased region" description="Polar residues" evidence="1">
    <location>
        <begin position="15"/>
        <end position="40"/>
    </location>
</feature>
<evidence type="ECO:0000313" key="3">
    <source>
        <dbReference type="Proteomes" id="UP000541444"/>
    </source>
</evidence>
<organism evidence="2 3">
    <name type="scientific">Kingdonia uniflora</name>
    <dbReference type="NCBI Taxonomy" id="39325"/>
    <lineage>
        <taxon>Eukaryota</taxon>
        <taxon>Viridiplantae</taxon>
        <taxon>Streptophyta</taxon>
        <taxon>Embryophyta</taxon>
        <taxon>Tracheophyta</taxon>
        <taxon>Spermatophyta</taxon>
        <taxon>Magnoliopsida</taxon>
        <taxon>Ranunculales</taxon>
        <taxon>Circaeasteraceae</taxon>
        <taxon>Kingdonia</taxon>
    </lineage>
</organism>
<feature type="region of interest" description="Disordered" evidence="1">
    <location>
        <begin position="1"/>
        <end position="40"/>
    </location>
</feature>
<dbReference type="GO" id="GO:0000159">
    <property type="term" value="C:protein phosphatase type 2A complex"/>
    <property type="evidence" value="ECO:0007669"/>
    <property type="project" value="InterPro"/>
</dbReference>
<sequence>MIKQILGRLPRKPSKSTPNGTNSNDGGVTVGSSMNSSHGINSGGAGVNNLKGCLGRVNSTSNVLGNFDSKILENYDPEEEEPTMEPSWPHLQIVYEFLLRMLPPSRSMSSSLNPIEQSPIPSPIHVGGSYEHFNTLGGDSSKPKIRFGFSLLGHFVGKNSTKFMSRFGNLVREHIPPYYPSWLAIPLKLQDTVWETICDENVLPQEAKRKLMKLANTM</sequence>
<dbReference type="OrthoDB" id="10264446at2759"/>
<protein>
    <submittedName>
        <fullName evidence="2">Uncharacterized protein</fullName>
    </submittedName>
</protein>
<dbReference type="Pfam" id="PF01603">
    <property type="entry name" value="B56"/>
    <property type="match status" value="1"/>
</dbReference>
<reference evidence="2 3" key="1">
    <citation type="journal article" date="2020" name="IScience">
        <title>Genome Sequencing of the Endangered Kingdonia uniflora (Circaeasteraceae, Ranunculales) Reveals Potential Mechanisms of Evolutionary Specialization.</title>
        <authorList>
            <person name="Sun Y."/>
            <person name="Deng T."/>
            <person name="Zhang A."/>
            <person name="Moore M.J."/>
            <person name="Landis J.B."/>
            <person name="Lin N."/>
            <person name="Zhang H."/>
            <person name="Zhang X."/>
            <person name="Huang J."/>
            <person name="Zhang X."/>
            <person name="Sun H."/>
            <person name="Wang H."/>
        </authorList>
    </citation>
    <scope>NUCLEOTIDE SEQUENCE [LARGE SCALE GENOMIC DNA]</scope>
    <source>
        <strain evidence="2">TB1705</strain>
        <tissue evidence="2">Leaf</tissue>
    </source>
</reference>
<evidence type="ECO:0000256" key="1">
    <source>
        <dbReference type="SAM" id="MobiDB-lite"/>
    </source>
</evidence>
<proteinExistence type="predicted"/>